<reference evidence="2" key="1">
    <citation type="submission" date="2019-05" db="EMBL/GenBank/DDBJ databases">
        <title>Whole genome sequencing of Pseudanabaena catenata USMAC16.</title>
        <authorList>
            <person name="Khan Z."/>
            <person name="Omar W.M."/>
            <person name="Convey P."/>
            <person name="Merican F."/>
            <person name="Najimudin N."/>
        </authorList>
    </citation>
    <scope>NUCLEOTIDE SEQUENCE</scope>
    <source>
        <strain evidence="2">USMAC16</strain>
    </source>
</reference>
<evidence type="ECO:0000313" key="2">
    <source>
        <dbReference type="EMBL" id="MDG3495076.1"/>
    </source>
</evidence>
<proteinExistence type="predicted"/>
<feature type="region of interest" description="Disordered" evidence="1">
    <location>
        <begin position="271"/>
        <end position="291"/>
    </location>
</feature>
<organism evidence="2 3">
    <name type="scientific">Pseudanabaena catenata USMAC16</name>
    <dbReference type="NCBI Taxonomy" id="1855837"/>
    <lineage>
        <taxon>Bacteria</taxon>
        <taxon>Bacillati</taxon>
        <taxon>Cyanobacteriota</taxon>
        <taxon>Cyanophyceae</taxon>
        <taxon>Pseudanabaenales</taxon>
        <taxon>Pseudanabaenaceae</taxon>
        <taxon>Pseudanabaena</taxon>
    </lineage>
</organism>
<evidence type="ECO:0000256" key="1">
    <source>
        <dbReference type="SAM" id="MobiDB-lite"/>
    </source>
</evidence>
<dbReference type="EMBL" id="VBTY01000080">
    <property type="protein sequence ID" value="MDG3495076.1"/>
    <property type="molecule type" value="Genomic_DNA"/>
</dbReference>
<protein>
    <submittedName>
        <fullName evidence="2">Rpn family recombination-promoting nuclease/putative transposase</fullName>
    </submittedName>
</protein>
<dbReference type="PANTHER" id="PTHR34613:SF1">
    <property type="entry name" value="SLL6017 PROTEIN"/>
    <property type="match status" value="1"/>
</dbReference>
<gene>
    <name evidence="2" type="ORF">FEV09_10955</name>
</gene>
<comment type="caution">
    <text evidence="2">The sequence shown here is derived from an EMBL/GenBank/DDBJ whole genome shotgun (WGS) entry which is preliminary data.</text>
</comment>
<dbReference type="RefSeq" id="WP_009627187.1">
    <property type="nucleotide sequence ID" value="NZ_VBTY01000080.1"/>
</dbReference>
<name>A0A9X4RI15_9CYAN</name>
<evidence type="ECO:0000313" key="3">
    <source>
        <dbReference type="Proteomes" id="UP001152872"/>
    </source>
</evidence>
<dbReference type="InterPro" id="IPR010106">
    <property type="entry name" value="RpnA"/>
</dbReference>
<keyword evidence="3" id="KW-1185">Reference proteome</keyword>
<dbReference type="PANTHER" id="PTHR34613">
    <property type="entry name" value="SLL0800 PROTEIN"/>
    <property type="match status" value="1"/>
</dbReference>
<dbReference type="NCBIfam" id="TIGR01784">
    <property type="entry name" value="T_den_put_tspse"/>
    <property type="match status" value="1"/>
</dbReference>
<sequence length="291" mass="32934">MYDNTCKFLVENFPTDFATWLLGKPIELAKLEPSELASDPIRADSVILLESTEIIVHLEFQTKTDDTMTYRMANYWLRLYGKYPNREIHQTVIYLKPTNSPLAYQTSFNSTKLNHEFNVIRLWEQPTETFQQYQGLLPLAVLTKTTNPEATLRDITKLIDKIEDKKVKSDVAAATSIISGLALNKEIVQRLLRSEIMKESVIYQEILLEGLAEGEAKGLAKGLAKGEVKGKAEATNQIAINMLRSNISQEIIAQVTGLSLKQIQKLQKLSEKQVQPAKSPRRSQKKLIADK</sequence>
<dbReference type="Proteomes" id="UP001152872">
    <property type="component" value="Unassembled WGS sequence"/>
</dbReference>
<dbReference type="AlphaFoldDB" id="A0A9X4RI15"/>
<accession>A0A9X4RI15</accession>